<protein>
    <recommendedName>
        <fullName evidence="3">Resolvase HTH domain-containing protein</fullName>
    </recommendedName>
</protein>
<proteinExistence type="predicted"/>
<dbReference type="SUPFAM" id="SSF46689">
    <property type="entry name" value="Homeodomain-like"/>
    <property type="match status" value="1"/>
</dbReference>
<keyword evidence="2" id="KW-1185">Reference proteome</keyword>
<dbReference type="KEGG" id="esj:SJ05684_c10430"/>
<gene>
    <name evidence="1" type="ORF">SJ05684_c10430</name>
</gene>
<dbReference type="Gene3D" id="1.10.10.60">
    <property type="entry name" value="Homeodomain-like"/>
    <property type="match status" value="1"/>
</dbReference>
<dbReference type="InterPro" id="IPR009057">
    <property type="entry name" value="Homeodomain-like_sf"/>
</dbReference>
<reference evidence="1 2" key="1">
    <citation type="submission" date="2017-08" db="EMBL/GenBank/DDBJ databases">
        <title>Multipartite genome sequences of Sinorhizobium species nodulating soybeans.</title>
        <authorList>
            <person name="Tian C.F."/>
        </authorList>
    </citation>
    <scope>NUCLEOTIDE SEQUENCE [LARGE SCALE GENOMIC DNA]</scope>
    <source>
        <strain evidence="1 2">CCBAU 05684</strain>
    </source>
</reference>
<organism evidence="1 2">
    <name type="scientific">Sinorhizobium sojae CCBAU 05684</name>
    <dbReference type="NCBI Taxonomy" id="716928"/>
    <lineage>
        <taxon>Bacteria</taxon>
        <taxon>Pseudomonadati</taxon>
        <taxon>Pseudomonadota</taxon>
        <taxon>Alphaproteobacteria</taxon>
        <taxon>Hyphomicrobiales</taxon>
        <taxon>Rhizobiaceae</taxon>
        <taxon>Sinorhizobium/Ensifer group</taxon>
        <taxon>Sinorhizobium</taxon>
    </lineage>
</organism>
<evidence type="ECO:0008006" key="3">
    <source>
        <dbReference type="Google" id="ProtNLM"/>
    </source>
</evidence>
<name>A0A249P9A3_9HYPH</name>
<evidence type="ECO:0000313" key="2">
    <source>
        <dbReference type="Proteomes" id="UP000217211"/>
    </source>
</evidence>
<dbReference type="STRING" id="716928.GCA_000261485_04808"/>
<sequence>MSSVRIGWLFGGLHHSAVLDAFKGEAPRWQGIPADKVEEIKRLRSKGLTYPQIAEAAGVNRTTVQKYLNPGLRERENLRRRERAKR</sequence>
<dbReference type="Proteomes" id="UP000217211">
    <property type="component" value="Chromosome"/>
</dbReference>
<evidence type="ECO:0000313" key="1">
    <source>
        <dbReference type="EMBL" id="ASY62501.1"/>
    </source>
</evidence>
<dbReference type="AlphaFoldDB" id="A0A249P9A3"/>
<dbReference type="EMBL" id="CP023067">
    <property type="protein sequence ID" value="ASY62501.1"/>
    <property type="molecule type" value="Genomic_DNA"/>
</dbReference>
<accession>A0A249P9A3</accession>